<evidence type="ECO:0000313" key="2">
    <source>
        <dbReference type="EMBL" id="CAF4511624.1"/>
    </source>
</evidence>
<keyword evidence="1" id="KW-0812">Transmembrane</keyword>
<comment type="caution">
    <text evidence="2">The sequence shown here is derived from an EMBL/GenBank/DDBJ whole genome shotgun (WGS) entry which is preliminary data.</text>
</comment>
<evidence type="ECO:0000256" key="1">
    <source>
        <dbReference type="SAM" id="Phobius"/>
    </source>
</evidence>
<accession>A0A8S2XVE5</accession>
<evidence type="ECO:0000313" key="3">
    <source>
        <dbReference type="Proteomes" id="UP000676336"/>
    </source>
</evidence>
<feature type="transmembrane region" description="Helical" evidence="1">
    <location>
        <begin position="40"/>
        <end position="58"/>
    </location>
</feature>
<dbReference type="EMBL" id="CAJOBI010084273">
    <property type="protein sequence ID" value="CAF4511624.1"/>
    <property type="molecule type" value="Genomic_DNA"/>
</dbReference>
<proteinExistence type="predicted"/>
<dbReference type="Proteomes" id="UP000676336">
    <property type="component" value="Unassembled WGS sequence"/>
</dbReference>
<sequence>MSTEARNETDQYMNNLPRESKSEIRHHLHGHESISYGRPYFAILLAAFSSLGGYFFGYDQGVTG</sequence>
<feature type="non-terminal residue" evidence="2">
    <location>
        <position position="64"/>
    </location>
</feature>
<name>A0A8S2XVE5_9BILA</name>
<protein>
    <submittedName>
        <fullName evidence="2">Uncharacterized protein</fullName>
    </submittedName>
</protein>
<organism evidence="2 3">
    <name type="scientific">Rotaria magnacalcarata</name>
    <dbReference type="NCBI Taxonomy" id="392030"/>
    <lineage>
        <taxon>Eukaryota</taxon>
        <taxon>Metazoa</taxon>
        <taxon>Spiralia</taxon>
        <taxon>Gnathifera</taxon>
        <taxon>Rotifera</taxon>
        <taxon>Eurotatoria</taxon>
        <taxon>Bdelloidea</taxon>
        <taxon>Philodinida</taxon>
        <taxon>Philodinidae</taxon>
        <taxon>Rotaria</taxon>
    </lineage>
</organism>
<keyword evidence="1" id="KW-1133">Transmembrane helix</keyword>
<gene>
    <name evidence="2" type="ORF">SMN809_LOCUS35388</name>
</gene>
<reference evidence="2" key="1">
    <citation type="submission" date="2021-02" db="EMBL/GenBank/DDBJ databases">
        <authorList>
            <person name="Nowell W R."/>
        </authorList>
    </citation>
    <scope>NUCLEOTIDE SEQUENCE</scope>
</reference>
<keyword evidence="1" id="KW-0472">Membrane</keyword>
<dbReference type="AlphaFoldDB" id="A0A8S2XVE5"/>